<dbReference type="InterPro" id="IPR041527">
    <property type="entry name" value="YhcG_N"/>
</dbReference>
<dbReference type="PANTHER" id="PTHR30547">
    <property type="entry name" value="UNCHARACTERIZED PROTEIN YHCG-RELATED"/>
    <property type="match status" value="1"/>
</dbReference>
<dbReference type="Gene3D" id="3.40.1350.10">
    <property type="match status" value="1"/>
</dbReference>
<feature type="domain" description="YhcG PDDEXK nuclease" evidence="1">
    <location>
        <begin position="228"/>
        <end position="372"/>
    </location>
</feature>
<keyword evidence="4" id="KW-1185">Reference proteome</keyword>
<dbReference type="EMBL" id="JACRSX010000045">
    <property type="protein sequence ID" value="MBC8563692.1"/>
    <property type="molecule type" value="Genomic_DNA"/>
</dbReference>
<accession>A0ABR7N6M2</accession>
<sequence length="405" mass="46999">MRNNMSEELKPHVVKSHDIRLDSDYVSWVHDVKQRYVSAQIKSAVKVNTEQLFFNWQLGRDLVERKAEEKWGKGIVEQLSLDLQNEFPKAKGFSARNLWNMKKWYLFYSGNESFSELAHHMEESLDMKSLKLQQVGVELDQNEKLQQLVAEINFPKFFGFVPWGHHIEIVTKCKTVEEALFYVRKTIEESWSRSVLIDNIKAHLYQSSGNALTNFAEKLPTIQGKLAQEIVKDTYDFGFVSLPAGYDEKELEDALEQNITRFLLELGSGFAFIGRQKEIIVAGKTRKIDMLFYHIKLRCYVVVELKAVSFEPEFAGKLNFYVNAVDQLMKTDDDNPTIGLLICKDKDQTEVQWAFQGIETPMGVATYDNIRMNEIKSQLPSEEAIQKRLEQAEEEYLLKLQEKNK</sequence>
<dbReference type="PANTHER" id="PTHR30547:SF0">
    <property type="entry name" value="BLR8175 PROTEIN"/>
    <property type="match status" value="1"/>
</dbReference>
<dbReference type="InterPro" id="IPR053148">
    <property type="entry name" value="PD-DEXK-like_domain"/>
</dbReference>
<name>A0ABR7N6M2_9FIRM</name>
<dbReference type="InterPro" id="IPR009362">
    <property type="entry name" value="YhcG_C"/>
</dbReference>
<feature type="domain" description="YhcG N-terminal" evidence="2">
    <location>
        <begin position="31"/>
        <end position="206"/>
    </location>
</feature>
<gene>
    <name evidence="3" type="ORF">H8704_13915</name>
</gene>
<protein>
    <submittedName>
        <fullName evidence="3">DUF1016 domain-containing protein</fullName>
    </submittedName>
</protein>
<organism evidence="3 4">
    <name type="scientific">Jutongia huaianensis</name>
    <dbReference type="NCBI Taxonomy" id="2763668"/>
    <lineage>
        <taxon>Bacteria</taxon>
        <taxon>Bacillati</taxon>
        <taxon>Bacillota</taxon>
        <taxon>Clostridia</taxon>
        <taxon>Lachnospirales</taxon>
        <taxon>Lachnospiraceae</taxon>
        <taxon>Jutongia</taxon>
    </lineage>
</organism>
<proteinExistence type="predicted"/>
<evidence type="ECO:0000259" key="2">
    <source>
        <dbReference type="Pfam" id="PF17761"/>
    </source>
</evidence>
<dbReference type="Pfam" id="PF06250">
    <property type="entry name" value="YhcG_C"/>
    <property type="match status" value="1"/>
</dbReference>
<evidence type="ECO:0000313" key="3">
    <source>
        <dbReference type="EMBL" id="MBC8563692.1"/>
    </source>
</evidence>
<dbReference type="Pfam" id="PF17761">
    <property type="entry name" value="DUF1016_N"/>
    <property type="match status" value="1"/>
</dbReference>
<dbReference type="Proteomes" id="UP000606193">
    <property type="component" value="Unassembled WGS sequence"/>
</dbReference>
<reference evidence="3 4" key="1">
    <citation type="submission" date="2020-08" db="EMBL/GenBank/DDBJ databases">
        <title>Genome public.</title>
        <authorList>
            <person name="Liu C."/>
            <person name="Sun Q."/>
        </authorList>
    </citation>
    <scope>NUCLEOTIDE SEQUENCE [LARGE SCALE GENOMIC DNA]</scope>
    <source>
        <strain evidence="3 4">NSJ-37</strain>
    </source>
</reference>
<dbReference type="InterPro" id="IPR011856">
    <property type="entry name" value="tRNA_endonuc-like_dom_sf"/>
</dbReference>
<evidence type="ECO:0000313" key="4">
    <source>
        <dbReference type="Proteomes" id="UP000606193"/>
    </source>
</evidence>
<evidence type="ECO:0000259" key="1">
    <source>
        <dbReference type="Pfam" id="PF06250"/>
    </source>
</evidence>
<comment type="caution">
    <text evidence="3">The sequence shown here is derived from an EMBL/GenBank/DDBJ whole genome shotgun (WGS) entry which is preliminary data.</text>
</comment>